<dbReference type="EMBL" id="JAMYQB010000003">
    <property type="protein sequence ID" value="MER9403683.1"/>
    <property type="molecule type" value="Genomic_DNA"/>
</dbReference>
<dbReference type="InterPro" id="IPR002104">
    <property type="entry name" value="Integrase_catalytic"/>
</dbReference>
<dbReference type="PROSITE" id="PS51898">
    <property type="entry name" value="TYR_RECOMBINASE"/>
    <property type="match status" value="1"/>
</dbReference>
<evidence type="ECO:0000256" key="4">
    <source>
        <dbReference type="ARBA" id="ARBA00023172"/>
    </source>
</evidence>
<dbReference type="InterPro" id="IPR013762">
    <property type="entry name" value="Integrase-like_cat_sf"/>
</dbReference>
<evidence type="ECO:0000313" key="7">
    <source>
        <dbReference type="EMBL" id="MER9403683.1"/>
    </source>
</evidence>
<dbReference type="InterPro" id="IPR010998">
    <property type="entry name" value="Integrase_recombinase_N"/>
</dbReference>
<evidence type="ECO:0000256" key="2">
    <source>
        <dbReference type="ARBA" id="ARBA00022908"/>
    </source>
</evidence>
<dbReference type="InterPro" id="IPR025166">
    <property type="entry name" value="Integrase_DNA_bind_dom"/>
</dbReference>
<organism evidence="7 8">
    <name type="scientific">Mesorhizobium caraganae</name>
    <dbReference type="NCBI Taxonomy" id="483206"/>
    <lineage>
        <taxon>Bacteria</taxon>
        <taxon>Pseudomonadati</taxon>
        <taxon>Pseudomonadota</taxon>
        <taxon>Alphaproteobacteria</taxon>
        <taxon>Hyphomicrobiales</taxon>
        <taxon>Phyllobacteriaceae</taxon>
        <taxon>Mesorhizobium</taxon>
    </lineage>
</organism>
<keyword evidence="4" id="KW-0233">DNA recombination</keyword>
<evidence type="ECO:0000256" key="5">
    <source>
        <dbReference type="SAM" id="MobiDB-lite"/>
    </source>
</evidence>
<dbReference type="PANTHER" id="PTHR30629">
    <property type="entry name" value="PROPHAGE INTEGRASE"/>
    <property type="match status" value="1"/>
</dbReference>
<evidence type="ECO:0000313" key="8">
    <source>
        <dbReference type="Proteomes" id="UP001433071"/>
    </source>
</evidence>
<keyword evidence="2" id="KW-0229">DNA integration</keyword>
<gene>
    <name evidence="7" type="ORF">NKI36_06425</name>
</gene>
<dbReference type="InterPro" id="IPR011010">
    <property type="entry name" value="DNA_brk_join_enz"/>
</dbReference>
<dbReference type="InterPro" id="IPR053876">
    <property type="entry name" value="Phage_int_M"/>
</dbReference>
<dbReference type="Gene3D" id="1.10.443.10">
    <property type="entry name" value="Intergrase catalytic core"/>
    <property type="match status" value="1"/>
</dbReference>
<dbReference type="Pfam" id="PF22022">
    <property type="entry name" value="Phage_int_M"/>
    <property type="match status" value="1"/>
</dbReference>
<evidence type="ECO:0000256" key="1">
    <source>
        <dbReference type="ARBA" id="ARBA00008857"/>
    </source>
</evidence>
<dbReference type="RefSeq" id="WP_352556776.1">
    <property type="nucleotide sequence ID" value="NZ_JAMYQB010000003.1"/>
</dbReference>
<proteinExistence type="inferred from homology"/>
<comment type="caution">
    <text evidence="7">The sequence shown here is derived from an EMBL/GenBank/DDBJ whole genome shotgun (WGS) entry which is preliminary data.</text>
</comment>
<protein>
    <submittedName>
        <fullName evidence="7">Integrase arm-type DNA-binding domain-containing protein</fullName>
    </submittedName>
</protein>
<accession>A0ABV1YVE3</accession>
<dbReference type="SUPFAM" id="SSF56349">
    <property type="entry name" value="DNA breaking-rejoining enzymes"/>
    <property type="match status" value="1"/>
</dbReference>
<dbReference type="Pfam" id="PF13356">
    <property type="entry name" value="Arm-DNA-bind_3"/>
    <property type="match status" value="1"/>
</dbReference>
<feature type="compositionally biased region" description="Basic and acidic residues" evidence="5">
    <location>
        <begin position="8"/>
        <end position="24"/>
    </location>
</feature>
<keyword evidence="3 7" id="KW-0238">DNA-binding</keyword>
<dbReference type="Gene3D" id="3.30.160.390">
    <property type="entry name" value="Integrase, DNA-binding domain"/>
    <property type="match status" value="1"/>
</dbReference>
<feature type="domain" description="Tyr recombinase" evidence="6">
    <location>
        <begin position="215"/>
        <end position="391"/>
    </location>
</feature>
<name>A0ABV1YVE3_9HYPH</name>
<dbReference type="InterPro" id="IPR050808">
    <property type="entry name" value="Phage_Integrase"/>
</dbReference>
<comment type="similarity">
    <text evidence="1">Belongs to the 'phage' integrase family.</text>
</comment>
<evidence type="ECO:0000256" key="3">
    <source>
        <dbReference type="ARBA" id="ARBA00023125"/>
    </source>
</evidence>
<dbReference type="GO" id="GO:0003677">
    <property type="term" value="F:DNA binding"/>
    <property type="evidence" value="ECO:0007669"/>
    <property type="project" value="UniProtKB-KW"/>
</dbReference>
<dbReference type="Proteomes" id="UP001433071">
    <property type="component" value="Unassembled WGS sequence"/>
</dbReference>
<dbReference type="InterPro" id="IPR038488">
    <property type="entry name" value="Integrase_DNA-bd_sf"/>
</dbReference>
<keyword evidence="8" id="KW-1185">Reference proteome</keyword>
<dbReference type="Gene3D" id="1.10.150.130">
    <property type="match status" value="1"/>
</dbReference>
<dbReference type="CDD" id="cd00801">
    <property type="entry name" value="INT_P4_C"/>
    <property type="match status" value="1"/>
</dbReference>
<dbReference type="PANTHER" id="PTHR30629:SF2">
    <property type="entry name" value="PROPHAGE INTEGRASE INTS-RELATED"/>
    <property type="match status" value="1"/>
</dbReference>
<evidence type="ECO:0000259" key="6">
    <source>
        <dbReference type="PROSITE" id="PS51898"/>
    </source>
</evidence>
<reference evidence="7 8" key="1">
    <citation type="journal article" date="2024" name="Proc. Natl. Acad. Sci. U.S.A.">
        <title>The evolutionary genomics of adaptation to stress in wild rhizobium bacteria.</title>
        <authorList>
            <person name="Kehlet-Delgado H."/>
            <person name="Montoya A.P."/>
            <person name="Jensen K.T."/>
            <person name="Wendlandt C.E."/>
            <person name="Dexheimer C."/>
            <person name="Roberts M."/>
            <person name="Torres Martinez L."/>
            <person name="Friesen M.L."/>
            <person name="Griffitts J.S."/>
            <person name="Porter S.S."/>
        </authorList>
    </citation>
    <scope>NUCLEOTIDE SEQUENCE [LARGE SCALE GENOMIC DNA]</scope>
    <source>
        <strain evidence="7 8">M0641</strain>
    </source>
</reference>
<sequence length="415" mass="46483">MTRVLNKLSDRKVKTEERPGRHADGGGLYLEIKPSGSRAWLFMWKAGGKRTAMGLGAYPAISLAAARDKAADYRRIVARGGNPLVESKTEAVPTFGAVADKLLGSMEKAWKNAKHRDQWYYTLSRRRDEDGKLTKEGYCLELIGKLVDQVTTEDVLLVLSPIWAEKAETASRLRGRIENVLAYAKARGWVQGENPALWRGHLSTLLPKRQKLQRGRHAAMPYPDVPTFMVALRNRPAISARALEFAILTAARSGEVYGARWSEIDIDKAVWTVSAARMKAGREHRVPLSTRTVEILRELHAVRLSDDGFVFPGQKIAEPLSSNAMDALLQERMKLPQFTVHGFRSAFKDWATDETHHQREIIEAALAHVIGDGAERAYRRTDALEKRRRLMEDWASYIDGSSSNVVAFNPRSATA</sequence>
<dbReference type="Pfam" id="PF00589">
    <property type="entry name" value="Phage_integrase"/>
    <property type="match status" value="1"/>
</dbReference>
<feature type="region of interest" description="Disordered" evidence="5">
    <location>
        <begin position="1"/>
        <end position="25"/>
    </location>
</feature>